<dbReference type="GO" id="GO:0005096">
    <property type="term" value="F:GTPase activator activity"/>
    <property type="evidence" value="ECO:0007669"/>
    <property type="project" value="UniProtKB-KW"/>
</dbReference>
<evidence type="ECO:0000313" key="9">
    <source>
        <dbReference type="Proteomes" id="UP001353858"/>
    </source>
</evidence>
<name>A0AAN7P8I5_9COLE</name>
<feature type="compositionally biased region" description="Polar residues" evidence="6">
    <location>
        <begin position="308"/>
        <end position="319"/>
    </location>
</feature>
<dbReference type="EMBL" id="JARPUR010000004">
    <property type="protein sequence ID" value="KAK4877331.1"/>
    <property type="molecule type" value="Genomic_DNA"/>
</dbReference>
<dbReference type="GO" id="GO:0032012">
    <property type="term" value="P:regulation of ARF protein signal transduction"/>
    <property type="evidence" value="ECO:0007669"/>
    <property type="project" value="TreeGrafter"/>
</dbReference>
<proteinExistence type="predicted"/>
<dbReference type="Proteomes" id="UP001353858">
    <property type="component" value="Unassembled WGS sequence"/>
</dbReference>
<dbReference type="SMART" id="SM00105">
    <property type="entry name" value="ArfGap"/>
    <property type="match status" value="1"/>
</dbReference>
<keyword evidence="3 5" id="KW-0863">Zinc-finger</keyword>
<evidence type="ECO:0000256" key="5">
    <source>
        <dbReference type="PROSITE-ProRule" id="PRU00288"/>
    </source>
</evidence>
<dbReference type="InterPro" id="IPR001164">
    <property type="entry name" value="ArfGAP_dom"/>
</dbReference>
<feature type="region of interest" description="Disordered" evidence="6">
    <location>
        <begin position="304"/>
        <end position="377"/>
    </location>
</feature>
<feature type="domain" description="Arf-GAP" evidence="7">
    <location>
        <begin position="7"/>
        <end position="124"/>
    </location>
</feature>
<keyword evidence="4" id="KW-0862">Zinc</keyword>
<dbReference type="GO" id="GO:0000139">
    <property type="term" value="C:Golgi membrane"/>
    <property type="evidence" value="ECO:0007669"/>
    <property type="project" value="TreeGrafter"/>
</dbReference>
<feature type="compositionally biased region" description="Polar residues" evidence="6">
    <location>
        <begin position="395"/>
        <end position="411"/>
    </location>
</feature>
<reference evidence="9" key="1">
    <citation type="submission" date="2023-01" db="EMBL/GenBank/DDBJ databases">
        <title>Key to firefly adult light organ development and bioluminescence: homeobox transcription factors regulate luciferase expression and transportation to peroxisome.</title>
        <authorList>
            <person name="Fu X."/>
        </authorList>
    </citation>
    <scope>NUCLEOTIDE SEQUENCE [LARGE SCALE GENOMIC DNA]</scope>
</reference>
<keyword evidence="9" id="KW-1185">Reference proteome</keyword>
<comment type="caution">
    <text evidence="8">The sequence shown here is derived from an EMBL/GenBank/DDBJ whole genome shotgun (WGS) entry which is preliminary data.</text>
</comment>
<dbReference type="GO" id="GO:0008270">
    <property type="term" value="F:zinc ion binding"/>
    <property type="evidence" value="ECO:0007669"/>
    <property type="project" value="UniProtKB-KW"/>
</dbReference>
<feature type="compositionally biased region" description="Polar residues" evidence="6">
    <location>
        <begin position="330"/>
        <end position="344"/>
    </location>
</feature>
<evidence type="ECO:0000256" key="3">
    <source>
        <dbReference type="ARBA" id="ARBA00022771"/>
    </source>
</evidence>
<feature type="compositionally biased region" description="Polar residues" evidence="6">
    <location>
        <begin position="355"/>
        <end position="377"/>
    </location>
</feature>
<dbReference type="CDD" id="cd08830">
    <property type="entry name" value="ArfGap_ArfGap1"/>
    <property type="match status" value="1"/>
</dbReference>
<dbReference type="PROSITE" id="PS50115">
    <property type="entry name" value="ARFGAP"/>
    <property type="match status" value="1"/>
</dbReference>
<dbReference type="AlphaFoldDB" id="A0AAN7P8I5"/>
<evidence type="ECO:0000256" key="6">
    <source>
        <dbReference type="SAM" id="MobiDB-lite"/>
    </source>
</evidence>
<dbReference type="InterPro" id="IPR038508">
    <property type="entry name" value="ArfGAP_dom_sf"/>
</dbReference>
<dbReference type="InterPro" id="IPR037278">
    <property type="entry name" value="ARFGAP/RecO"/>
</dbReference>
<keyword evidence="1" id="KW-0343">GTPase activation</keyword>
<evidence type="ECO:0000313" key="8">
    <source>
        <dbReference type="EMBL" id="KAK4877331.1"/>
    </source>
</evidence>
<dbReference type="PANTHER" id="PTHR46395">
    <property type="entry name" value="ADP-RIBOSYLATION FACTOR GTPASE-ACTIVATING PROTEIN 1"/>
    <property type="match status" value="1"/>
</dbReference>
<feature type="compositionally biased region" description="Basic and acidic residues" evidence="6">
    <location>
        <begin position="424"/>
        <end position="436"/>
    </location>
</feature>
<dbReference type="FunFam" id="1.10.220.150:FF:000014">
    <property type="entry name" value="ADP-ribosylation factor GTPase-activating protein"/>
    <property type="match status" value="1"/>
</dbReference>
<organism evidence="8 9">
    <name type="scientific">Aquatica leii</name>
    <dbReference type="NCBI Taxonomy" id="1421715"/>
    <lineage>
        <taxon>Eukaryota</taxon>
        <taxon>Metazoa</taxon>
        <taxon>Ecdysozoa</taxon>
        <taxon>Arthropoda</taxon>
        <taxon>Hexapoda</taxon>
        <taxon>Insecta</taxon>
        <taxon>Pterygota</taxon>
        <taxon>Neoptera</taxon>
        <taxon>Endopterygota</taxon>
        <taxon>Coleoptera</taxon>
        <taxon>Polyphaga</taxon>
        <taxon>Elateriformia</taxon>
        <taxon>Elateroidea</taxon>
        <taxon>Lampyridae</taxon>
        <taxon>Luciolinae</taxon>
        <taxon>Aquatica</taxon>
    </lineage>
</organism>
<dbReference type="PANTHER" id="PTHR46395:SF1">
    <property type="entry name" value="ADP-RIBOSYLATION FACTOR GTPASE-ACTIVATING PROTEIN 1"/>
    <property type="match status" value="1"/>
</dbReference>
<dbReference type="GO" id="GO:0030100">
    <property type="term" value="P:regulation of endocytosis"/>
    <property type="evidence" value="ECO:0007669"/>
    <property type="project" value="TreeGrafter"/>
</dbReference>
<dbReference type="Pfam" id="PF01412">
    <property type="entry name" value="ArfGap"/>
    <property type="match status" value="1"/>
</dbReference>
<gene>
    <name evidence="8" type="ORF">RN001_009837</name>
</gene>
<keyword evidence="2" id="KW-0479">Metal-binding</keyword>
<evidence type="ECO:0000256" key="2">
    <source>
        <dbReference type="ARBA" id="ARBA00022723"/>
    </source>
</evidence>
<evidence type="ECO:0000259" key="7">
    <source>
        <dbReference type="PROSITE" id="PS50115"/>
    </source>
</evidence>
<evidence type="ECO:0000256" key="1">
    <source>
        <dbReference type="ARBA" id="ARBA00022468"/>
    </source>
</evidence>
<dbReference type="PRINTS" id="PR00405">
    <property type="entry name" value="REVINTRACTNG"/>
</dbReference>
<dbReference type="SUPFAM" id="SSF57863">
    <property type="entry name" value="ArfGap/RecO-like zinc finger"/>
    <property type="match status" value="1"/>
</dbReference>
<sequence length="448" mass="49976">MASPRTRRVLQQLKPLDENDKCFECGAHNPQWVSVTYGIWICLECSGKHRGLGVHLSFVRSVTMDKWKDIELEKMKVGGNYKARIFFDAQPDWDDNMMIHQKYNTKAAAVYRDKISTLAQGKVWDEKKSPAQNYTGNIINTSSYSSNENSASLTNSYQSYDGYQNGSTYQNYNTAEFKDQRDAFFNRIQSENASRRNDLPPSQGGKYTGFGYTKEAPPRSQSQEFFDNTLSSLANGWSLFSNTASKVASKASENAIKYGGMATQKVADISSQVGEKVKEGTLLEGVGTQVLTITNKMGELGRRGWQEVTGSSTNRSDYQSGGYGQVGGDNYQSPGEKSSLVNSGSGSGRGDEDWSWTSQQGSKVSSPKTPNHNWDTSLSYQSDSLGYHSDMMGGYQSNSIDHLNNLKVSSPTEKRSTKRSKEKKSKDQKKATWDDKWGDDELWESLNK</sequence>
<evidence type="ECO:0000256" key="4">
    <source>
        <dbReference type="ARBA" id="ARBA00022833"/>
    </source>
</evidence>
<protein>
    <recommendedName>
        <fullName evidence="7">Arf-GAP domain-containing protein</fullName>
    </recommendedName>
</protein>
<dbReference type="Gene3D" id="1.10.220.150">
    <property type="entry name" value="Arf GTPase activating protein"/>
    <property type="match status" value="1"/>
</dbReference>
<accession>A0AAN7P8I5</accession>
<feature type="region of interest" description="Disordered" evidence="6">
    <location>
        <begin position="390"/>
        <end position="439"/>
    </location>
</feature>